<dbReference type="InterPro" id="IPR014721">
    <property type="entry name" value="Ribsml_uS5_D2-typ_fold_subgr"/>
</dbReference>
<keyword evidence="1" id="KW-0808">Transferase</keyword>
<sequence length="303" mass="33961">MKENFYSNGKLLITGEYAVLDGAKAFAIPTKYGQSLVISKNDSGTIEWTSFDNEQNSWFKAIVSIPDLNVLFTTNEEIANTLSKILEAARNLNSDFLITDTGLEIATHLGFPKDWGLGSSSTLINNIANWAEIDPYSLLEQTFGGSGYDLACAANNKPIVYQLINDKATVEKVDFKVPFSDKLFFVYLDKKQNSRDAIKNYRAQSFDKDILIDSISTITEKTIKSQSLIEFELLIKEHEALLSNVLKIKTVQENFFSDYTYGVVKSLGGWGGDFVLATGTKKTPEYFKSKGFNIVIPYQEMIY</sequence>
<organism evidence="1 2">
    <name type="scientific">Croceitalea vernalis</name>
    <dbReference type="NCBI Taxonomy" id="3075599"/>
    <lineage>
        <taxon>Bacteria</taxon>
        <taxon>Pseudomonadati</taxon>
        <taxon>Bacteroidota</taxon>
        <taxon>Flavobacteriia</taxon>
        <taxon>Flavobacteriales</taxon>
        <taxon>Flavobacteriaceae</taxon>
        <taxon>Croceitalea</taxon>
    </lineage>
</organism>
<reference evidence="1 2" key="1">
    <citation type="submission" date="2023-09" db="EMBL/GenBank/DDBJ databases">
        <authorList>
            <person name="Rey-Velasco X."/>
        </authorList>
    </citation>
    <scope>NUCLEOTIDE SEQUENCE [LARGE SCALE GENOMIC DNA]</scope>
    <source>
        <strain evidence="1 2">P007</strain>
    </source>
</reference>
<dbReference type="Gene3D" id="3.30.230.10">
    <property type="match status" value="1"/>
</dbReference>
<evidence type="ECO:0000313" key="2">
    <source>
        <dbReference type="Proteomes" id="UP001250662"/>
    </source>
</evidence>
<dbReference type="SUPFAM" id="SSF54211">
    <property type="entry name" value="Ribosomal protein S5 domain 2-like"/>
    <property type="match status" value="1"/>
</dbReference>
<dbReference type="EMBL" id="JAVRHU010000001">
    <property type="protein sequence ID" value="MDT0620032.1"/>
    <property type="molecule type" value="Genomic_DNA"/>
</dbReference>
<keyword evidence="1" id="KW-0418">Kinase</keyword>
<comment type="caution">
    <text evidence="1">The sequence shown here is derived from an EMBL/GenBank/DDBJ whole genome shotgun (WGS) entry which is preliminary data.</text>
</comment>
<dbReference type="Proteomes" id="UP001250662">
    <property type="component" value="Unassembled WGS sequence"/>
</dbReference>
<dbReference type="GO" id="GO:0016301">
    <property type="term" value="F:kinase activity"/>
    <property type="evidence" value="ECO:0007669"/>
    <property type="project" value="UniProtKB-KW"/>
</dbReference>
<name>A0ABU3BC31_9FLAO</name>
<dbReference type="RefSeq" id="WP_311386575.1">
    <property type="nucleotide sequence ID" value="NZ_JAVRHU010000001.1"/>
</dbReference>
<keyword evidence="2" id="KW-1185">Reference proteome</keyword>
<proteinExistence type="predicted"/>
<dbReference type="NCBIfam" id="NF040656">
    <property type="entry name" value="GHMP_GYDIA"/>
    <property type="match status" value="1"/>
</dbReference>
<evidence type="ECO:0000313" key="1">
    <source>
        <dbReference type="EMBL" id="MDT0620032.1"/>
    </source>
</evidence>
<accession>A0ABU3BC31</accession>
<dbReference type="InterPro" id="IPR020568">
    <property type="entry name" value="Ribosomal_Su5_D2-typ_SF"/>
</dbReference>
<protein>
    <submittedName>
        <fullName evidence="1">GYDIA family GHMP kinase</fullName>
    </submittedName>
</protein>
<dbReference type="InterPro" id="IPR047765">
    <property type="entry name" value="GHMP_GYDIA-like"/>
</dbReference>
<gene>
    <name evidence="1" type="ORF">RM520_00260</name>
</gene>